<dbReference type="InterPro" id="IPR036899">
    <property type="entry name" value="Ribosomal_uL13_sf"/>
</dbReference>
<geneLocation type="chloroplast" evidence="6"/>
<dbReference type="SUPFAM" id="SSF52161">
    <property type="entry name" value="Ribosomal protein L13"/>
    <property type="match status" value="1"/>
</dbReference>
<dbReference type="Pfam" id="PF00572">
    <property type="entry name" value="Ribosomal_L13"/>
    <property type="match status" value="1"/>
</dbReference>
<sequence length="147" mass="17043">MEINQNKTIISSKENTVKWYIVDAKNQNLGRLSSKIAYILKNKHSIEYLPYQQGNTHIIIINSKEINVTGKKHEQKTYKRHSGRPGGLKVETFEKLQNRMPNKIIEHAIRGMLPKNSLGRSLFKKVKIYTNSIHPHSSQKPVYLNIH</sequence>
<dbReference type="PANTHER" id="PTHR11545:SF2">
    <property type="entry name" value="LARGE RIBOSOMAL SUBUNIT PROTEIN UL13M"/>
    <property type="match status" value="1"/>
</dbReference>
<dbReference type="GO" id="GO:0003729">
    <property type="term" value="F:mRNA binding"/>
    <property type="evidence" value="ECO:0007669"/>
    <property type="project" value="TreeGrafter"/>
</dbReference>
<dbReference type="PIRSF" id="PIRSF002181">
    <property type="entry name" value="Ribosomal_L13"/>
    <property type="match status" value="1"/>
</dbReference>
<dbReference type="InterPro" id="IPR005822">
    <property type="entry name" value="Ribosomal_uL13"/>
</dbReference>
<keyword evidence="6" id="KW-0150">Chloroplast</keyword>
<dbReference type="GO" id="GO:0009507">
    <property type="term" value="C:chloroplast"/>
    <property type="evidence" value="ECO:0007669"/>
    <property type="project" value="UniProtKB-SubCell"/>
</dbReference>
<comment type="subunit">
    <text evidence="4">Part of the 50S ribosomal subunit.</text>
</comment>
<dbReference type="PANTHER" id="PTHR11545">
    <property type="entry name" value="RIBOSOMAL PROTEIN L13"/>
    <property type="match status" value="1"/>
</dbReference>
<accession>A0A1Z1MNR1</accession>
<dbReference type="InterPro" id="IPR023563">
    <property type="entry name" value="Ribosomal_uL13_CS"/>
</dbReference>
<dbReference type="HAMAP" id="MF_01366">
    <property type="entry name" value="Ribosomal_uL13"/>
    <property type="match status" value="1"/>
</dbReference>
<evidence type="ECO:0000256" key="5">
    <source>
        <dbReference type="RuleBase" id="RU003877"/>
    </source>
</evidence>
<dbReference type="InterPro" id="IPR005823">
    <property type="entry name" value="Ribosomal_uL13_bac-type"/>
</dbReference>
<evidence type="ECO:0000256" key="1">
    <source>
        <dbReference type="ARBA" id="ARBA00006227"/>
    </source>
</evidence>
<protein>
    <recommendedName>
        <fullName evidence="4">Large ribosomal subunit protein uL13c</fullName>
    </recommendedName>
</protein>
<dbReference type="GO" id="GO:0017148">
    <property type="term" value="P:negative regulation of translation"/>
    <property type="evidence" value="ECO:0007669"/>
    <property type="project" value="TreeGrafter"/>
</dbReference>
<evidence type="ECO:0000256" key="2">
    <source>
        <dbReference type="ARBA" id="ARBA00022980"/>
    </source>
</evidence>
<dbReference type="GO" id="GO:0022625">
    <property type="term" value="C:cytosolic large ribosomal subunit"/>
    <property type="evidence" value="ECO:0007669"/>
    <property type="project" value="TreeGrafter"/>
</dbReference>
<comment type="similarity">
    <text evidence="1 4 5">Belongs to the universal ribosomal protein uL13 family.</text>
</comment>
<dbReference type="GeneID" id="33360818"/>
<dbReference type="AlphaFoldDB" id="A0A1Z1MNR1"/>
<keyword evidence="2 4" id="KW-0689">Ribosomal protein</keyword>
<evidence type="ECO:0000256" key="4">
    <source>
        <dbReference type="HAMAP-Rule" id="MF_01366"/>
    </source>
</evidence>
<dbReference type="PROSITE" id="PS00783">
    <property type="entry name" value="RIBOSOMAL_L13"/>
    <property type="match status" value="1"/>
</dbReference>
<dbReference type="RefSeq" id="YP_009398313.1">
    <property type="nucleotide sequence ID" value="NC_035291.1"/>
</dbReference>
<dbReference type="Gene3D" id="3.90.1180.10">
    <property type="entry name" value="Ribosomal protein L13"/>
    <property type="match status" value="1"/>
</dbReference>
<dbReference type="GO" id="GO:0003735">
    <property type="term" value="F:structural constituent of ribosome"/>
    <property type="evidence" value="ECO:0007669"/>
    <property type="project" value="InterPro"/>
</dbReference>
<dbReference type="EMBL" id="MF101447">
    <property type="protein sequence ID" value="ARW67499.1"/>
    <property type="molecule type" value="Genomic_DNA"/>
</dbReference>
<dbReference type="GO" id="GO:0006412">
    <property type="term" value="P:translation"/>
    <property type="evidence" value="ECO:0007669"/>
    <property type="project" value="UniProtKB-UniRule"/>
</dbReference>
<name>A0A1Z1MNR1_9FLOR</name>
<evidence type="ECO:0000256" key="3">
    <source>
        <dbReference type="ARBA" id="ARBA00023274"/>
    </source>
</evidence>
<comment type="subcellular location">
    <subcellularLocation>
        <location evidence="4">Plastid</location>
        <location evidence="4">Chloroplast</location>
    </subcellularLocation>
</comment>
<proteinExistence type="inferred from homology"/>
<dbReference type="CDD" id="cd00392">
    <property type="entry name" value="Ribosomal_L13"/>
    <property type="match status" value="1"/>
</dbReference>
<keyword evidence="6" id="KW-0934">Plastid</keyword>
<keyword evidence="3 4" id="KW-0687">Ribonucleoprotein</keyword>
<gene>
    <name evidence="4 6" type="primary">rpl13</name>
</gene>
<organism evidence="6">
    <name type="scientific">Thaumatella adunca</name>
    <dbReference type="NCBI Taxonomy" id="2006976"/>
    <lineage>
        <taxon>Eukaryota</taxon>
        <taxon>Rhodophyta</taxon>
        <taxon>Florideophyceae</taxon>
        <taxon>Rhodymeniophycidae</taxon>
        <taxon>Ceramiales</taxon>
        <taxon>Rhodomelaceae</taxon>
        <taxon>Thaumatella</taxon>
    </lineage>
</organism>
<dbReference type="NCBIfam" id="TIGR01066">
    <property type="entry name" value="rplM_bact"/>
    <property type="match status" value="1"/>
</dbReference>
<reference evidence="6" key="1">
    <citation type="journal article" date="2017" name="J. Phycol.">
        <title>Analysis of chloroplast genomes and a supermatrix inform reclassification of the Rhodomelaceae (Rhodophyta).</title>
        <authorList>
            <person name="Diaz-Tapia P."/>
            <person name="Maggs C.A."/>
            <person name="West J.A."/>
            <person name="Verbruggen H."/>
        </authorList>
    </citation>
    <scope>NUCLEOTIDE SEQUENCE</scope>
    <source>
        <strain evidence="6">PD1388</strain>
    </source>
</reference>
<evidence type="ECO:0000313" key="6">
    <source>
        <dbReference type="EMBL" id="ARW67499.1"/>
    </source>
</evidence>